<proteinExistence type="predicted"/>
<dbReference type="EMBL" id="BPQB01000055">
    <property type="protein sequence ID" value="GJE96079.1"/>
    <property type="molecule type" value="Genomic_DNA"/>
</dbReference>
<accession>A0A9P3GMC4</accession>
<feature type="region of interest" description="Disordered" evidence="1">
    <location>
        <begin position="483"/>
        <end position="518"/>
    </location>
</feature>
<feature type="region of interest" description="Disordered" evidence="1">
    <location>
        <begin position="551"/>
        <end position="576"/>
    </location>
</feature>
<sequence>MAAHSSYSFASPDFPGDACVVLVLVESHPDMANYWPDLKEYYLPVILGALQEGTPDTPIHVYWQMTADPDNLQPTYSNSYTNIMDLPFDAVVPLSLASLSRAVDTVHAVELVGRATRHLLVIAATPPHDPARFLASESHSPDAATREFVMTTLRQERIRLHMVLSASPRLQALRDFYSHLLRVQINVEVPAWFQVDSRKFTVHLAARSAASESGDGAAPLQTHGAASLVPRSGPVTPTSTAAALPYASPSPPGASPQGQGVASTSPARRATRHKGKDAVVPTMDPQGPGLVNYLKQVHGLTKRKGVASKGGKRAPAGEPSRTHSRPILPRLELPVAGLAVPLGPERSPTKPAQGAAPPGPPPQHAGTAVQSQVPTMGVPAALAMTPPADQRRLPGRAWPWIQPVPVTAPASVPNLSPTANAALRNLTRLAPRAPLPGAPGPRAGSSQVPMHHAGAYADALGSSPSPVATMAPPRRQDPYQQYALESSSPPQQLQGPSSSPPYHPAVAVPYATESPSPPYQASLAHDAIPHTPVYANGAYYTNAYPYAISPHNSDHSNPSPPLPSPAMSAPAHSHGAHVAHGVHVGHPQGAHAQVHARGDTSEDQPFIVTPEYEALANARFAAAVRSGAVHANMTPSMLSPAAASPSAGYFASAPAHAPHAAPGMPAAPAGLPAPEYAYAPHDAHFAGDPAQHAHYY</sequence>
<keyword evidence="3" id="KW-1185">Reference proteome</keyword>
<dbReference type="AlphaFoldDB" id="A0A9P3GMC4"/>
<organism evidence="2 3">
    <name type="scientific">Phanerochaete sordida</name>
    <dbReference type="NCBI Taxonomy" id="48140"/>
    <lineage>
        <taxon>Eukaryota</taxon>
        <taxon>Fungi</taxon>
        <taxon>Dikarya</taxon>
        <taxon>Basidiomycota</taxon>
        <taxon>Agaricomycotina</taxon>
        <taxon>Agaricomycetes</taxon>
        <taxon>Polyporales</taxon>
        <taxon>Phanerochaetaceae</taxon>
        <taxon>Phanerochaete</taxon>
    </lineage>
</organism>
<feature type="compositionally biased region" description="Polar residues" evidence="1">
    <location>
        <begin position="257"/>
        <end position="266"/>
    </location>
</feature>
<feature type="region of interest" description="Disordered" evidence="1">
    <location>
        <begin position="300"/>
        <end position="328"/>
    </location>
</feature>
<feature type="compositionally biased region" description="Low complexity" evidence="1">
    <location>
        <begin position="236"/>
        <end position="247"/>
    </location>
</feature>
<reference evidence="2 3" key="1">
    <citation type="submission" date="2021-08" db="EMBL/GenBank/DDBJ databases">
        <title>Draft Genome Sequence of Phanerochaete sordida strain YK-624.</title>
        <authorList>
            <person name="Mori T."/>
            <person name="Dohra H."/>
            <person name="Suzuki T."/>
            <person name="Kawagishi H."/>
            <person name="Hirai H."/>
        </authorList>
    </citation>
    <scope>NUCLEOTIDE SEQUENCE [LARGE SCALE GENOMIC DNA]</scope>
    <source>
        <strain evidence="2 3">YK-624</strain>
    </source>
</reference>
<name>A0A9P3GMC4_9APHY</name>
<gene>
    <name evidence="2" type="ORF">PsYK624_122720</name>
</gene>
<dbReference type="OrthoDB" id="3263163at2759"/>
<evidence type="ECO:0000313" key="3">
    <source>
        <dbReference type="Proteomes" id="UP000703269"/>
    </source>
</evidence>
<evidence type="ECO:0000256" key="1">
    <source>
        <dbReference type="SAM" id="MobiDB-lite"/>
    </source>
</evidence>
<feature type="region of interest" description="Disordered" evidence="1">
    <location>
        <begin position="226"/>
        <end position="287"/>
    </location>
</feature>
<dbReference type="Proteomes" id="UP000703269">
    <property type="component" value="Unassembled WGS sequence"/>
</dbReference>
<evidence type="ECO:0000313" key="2">
    <source>
        <dbReference type="EMBL" id="GJE96079.1"/>
    </source>
</evidence>
<comment type="caution">
    <text evidence="2">The sequence shown here is derived from an EMBL/GenBank/DDBJ whole genome shotgun (WGS) entry which is preliminary data.</text>
</comment>
<feature type="compositionally biased region" description="Low complexity" evidence="1">
    <location>
        <begin position="486"/>
        <end position="497"/>
    </location>
</feature>
<feature type="region of interest" description="Disordered" evidence="1">
    <location>
        <begin position="340"/>
        <end position="370"/>
    </location>
</feature>
<protein>
    <submittedName>
        <fullName evidence="2">Uncharacterized protein</fullName>
    </submittedName>
</protein>
<feature type="compositionally biased region" description="Basic residues" evidence="1">
    <location>
        <begin position="300"/>
        <end position="312"/>
    </location>
</feature>
<feature type="compositionally biased region" description="Low complexity" evidence="1">
    <location>
        <begin position="565"/>
        <end position="576"/>
    </location>
</feature>